<dbReference type="EC" id="2.7.13.3" evidence="2"/>
<evidence type="ECO:0000256" key="1">
    <source>
        <dbReference type="ARBA" id="ARBA00000085"/>
    </source>
</evidence>
<dbReference type="Gene3D" id="1.10.287.130">
    <property type="match status" value="1"/>
</dbReference>
<keyword evidence="4" id="KW-0808">Transferase</keyword>
<dbReference type="Pfam" id="PF13185">
    <property type="entry name" value="GAF_2"/>
    <property type="match status" value="1"/>
</dbReference>
<dbReference type="CDD" id="cd00082">
    <property type="entry name" value="HisKA"/>
    <property type="match status" value="1"/>
</dbReference>
<feature type="transmembrane region" description="Helical" evidence="8">
    <location>
        <begin position="191"/>
        <end position="214"/>
    </location>
</feature>
<dbReference type="Pfam" id="PF00072">
    <property type="entry name" value="Response_reg"/>
    <property type="match status" value="1"/>
</dbReference>
<evidence type="ECO:0000256" key="3">
    <source>
        <dbReference type="ARBA" id="ARBA00022553"/>
    </source>
</evidence>
<dbReference type="InterPro" id="IPR003594">
    <property type="entry name" value="HATPase_dom"/>
</dbReference>
<sequence>MSFHMRLQTKLLTVVSVLIVAVVLVSSGVVTLSQKKRLTESTYRLMERDARYLSRRISHNISNSNWRTIQITLDIAMQYNGGMLYYAIHDKDGRILLSSDMESVGTWQPNGVAPSSQADASVRYRSDEFTVRERGLPDTVVYKEKTRGVQGENVFDTCMTVSYIGNPIGCLRVGYSKRELTANIRKSATDVLAGGGAILLTVILGLLVLIRISIAPLGKLNQKLLSLRQRAEKESIGELLGSMDTLAISEGSTTTEIRELSLSFGALSGMLVENWQQLEAHRLNLEQNVTQRTSALRKANRALLREIAEKKEAEERLRVKNSLMEALHETTLDLMRHMEFNELLEILLKRAGRLMAMESGFYFEYRESTNQLYPIVTSGPFNDVARLPTRVGEGMVGRVWELDKPLYVADYKTWDGRVKGHPGLDNLGASVAVPIRLAGNVGGVLGLAQFGDDFQVDETAMGVLIRFGELASIALNNAMMHSKLQGELDERRRVEEEKDRLFQHLLQAQKLEAIGTLAGGIAHDINNLLMAVQGNISLIMSLSTPGDVVHKRGGKIEELVASGSALTSQLLGFARGGRYHVRPESVNTLVKSSLSMFGRTRKGIMISENLAHGLPNVEIDRTQMEQVLLNLYLNASHAMPDGGKIRIDTDITDLDAELSAAFNLRPGAYVRVAVSDTGVGMDKNTQSKIFDPFFTTREMGRGTGLGLASAYGIVKNHKGAITVTSEKGSGACFMIHLPATDKAQWGEEVSSSPIKGGEGTVLVVDDEPEIRDVVKTMLKRLGYQCLEAENSSQCVSMFREHANIIDLVLLDIVMPDAGGDIAYQAMKKIDPDVPVILCSGYSLEGRAEKMLESGCRGFIQKPFTMEALSTEIHRVLES</sequence>
<dbReference type="InterPro" id="IPR003661">
    <property type="entry name" value="HisK_dim/P_dom"/>
</dbReference>
<dbReference type="PROSITE" id="PS50109">
    <property type="entry name" value="HIS_KIN"/>
    <property type="match status" value="1"/>
</dbReference>
<dbReference type="SUPFAM" id="SSF47384">
    <property type="entry name" value="Homodimeric domain of signal transducing histidine kinase"/>
    <property type="match status" value="1"/>
</dbReference>
<dbReference type="SUPFAM" id="SSF55874">
    <property type="entry name" value="ATPase domain of HSP90 chaperone/DNA topoisomerase II/histidine kinase"/>
    <property type="match status" value="1"/>
</dbReference>
<keyword evidence="5" id="KW-0418">Kinase</keyword>
<dbReference type="Proteomes" id="UP001320148">
    <property type="component" value="Chromosome"/>
</dbReference>
<dbReference type="InterPro" id="IPR011006">
    <property type="entry name" value="CheY-like_superfamily"/>
</dbReference>
<dbReference type="PROSITE" id="PS50110">
    <property type="entry name" value="RESPONSE_REGULATORY"/>
    <property type="match status" value="1"/>
</dbReference>
<gene>
    <name evidence="11" type="ORF">DSLASN_31120</name>
</gene>
<feature type="domain" description="Histidine kinase" evidence="9">
    <location>
        <begin position="520"/>
        <end position="741"/>
    </location>
</feature>
<dbReference type="PRINTS" id="PR00344">
    <property type="entry name" value="BCTRLSENSOR"/>
</dbReference>
<feature type="domain" description="Response regulatory" evidence="10">
    <location>
        <begin position="760"/>
        <end position="876"/>
    </location>
</feature>
<keyword evidence="8" id="KW-0472">Membrane</keyword>
<dbReference type="Gene3D" id="3.40.50.2300">
    <property type="match status" value="1"/>
</dbReference>
<keyword evidence="7" id="KW-0175">Coiled coil</keyword>
<comment type="catalytic activity">
    <reaction evidence="1">
        <text>ATP + protein L-histidine = ADP + protein N-phospho-L-histidine.</text>
        <dbReference type="EC" id="2.7.13.3"/>
    </reaction>
</comment>
<dbReference type="RefSeq" id="WP_236888903.1">
    <property type="nucleotide sequence ID" value="NZ_AP024488.1"/>
</dbReference>
<dbReference type="SMART" id="SM00065">
    <property type="entry name" value="GAF"/>
    <property type="match status" value="1"/>
</dbReference>
<feature type="coiled-coil region" evidence="7">
    <location>
        <begin position="296"/>
        <end position="330"/>
    </location>
</feature>
<dbReference type="CDD" id="cd00156">
    <property type="entry name" value="REC"/>
    <property type="match status" value="1"/>
</dbReference>
<dbReference type="EMBL" id="AP024488">
    <property type="protein sequence ID" value="BCS97480.1"/>
    <property type="molecule type" value="Genomic_DNA"/>
</dbReference>
<dbReference type="PANTHER" id="PTHR43065">
    <property type="entry name" value="SENSOR HISTIDINE KINASE"/>
    <property type="match status" value="1"/>
</dbReference>
<dbReference type="Gene3D" id="3.30.450.40">
    <property type="match status" value="1"/>
</dbReference>
<evidence type="ECO:0000313" key="12">
    <source>
        <dbReference type="Proteomes" id="UP001320148"/>
    </source>
</evidence>
<proteinExistence type="predicted"/>
<evidence type="ECO:0000313" key="11">
    <source>
        <dbReference type="EMBL" id="BCS97480.1"/>
    </source>
</evidence>
<dbReference type="InterPro" id="IPR004358">
    <property type="entry name" value="Sig_transdc_His_kin-like_C"/>
</dbReference>
<dbReference type="PANTHER" id="PTHR43065:SF42">
    <property type="entry name" value="TWO-COMPONENT SENSOR PPRA"/>
    <property type="match status" value="1"/>
</dbReference>
<dbReference type="Gene3D" id="3.30.565.10">
    <property type="entry name" value="Histidine kinase-like ATPase, C-terminal domain"/>
    <property type="match status" value="1"/>
</dbReference>
<evidence type="ECO:0000256" key="4">
    <source>
        <dbReference type="ARBA" id="ARBA00022679"/>
    </source>
</evidence>
<organism evidence="11 12">
    <name type="scientific">Desulfoluna limicola</name>
    <dbReference type="NCBI Taxonomy" id="2810562"/>
    <lineage>
        <taxon>Bacteria</taxon>
        <taxon>Pseudomonadati</taxon>
        <taxon>Thermodesulfobacteriota</taxon>
        <taxon>Desulfobacteria</taxon>
        <taxon>Desulfobacterales</taxon>
        <taxon>Desulfolunaceae</taxon>
        <taxon>Desulfoluna</taxon>
    </lineage>
</organism>
<name>A0ABN6F750_9BACT</name>
<evidence type="ECO:0000259" key="9">
    <source>
        <dbReference type="PROSITE" id="PS50109"/>
    </source>
</evidence>
<evidence type="ECO:0000256" key="5">
    <source>
        <dbReference type="ARBA" id="ARBA00022777"/>
    </source>
</evidence>
<keyword evidence="3 6" id="KW-0597">Phosphoprotein</keyword>
<evidence type="ECO:0000256" key="7">
    <source>
        <dbReference type="SAM" id="Coils"/>
    </source>
</evidence>
<keyword evidence="8" id="KW-1133">Transmembrane helix</keyword>
<dbReference type="InterPro" id="IPR005467">
    <property type="entry name" value="His_kinase_dom"/>
</dbReference>
<protein>
    <recommendedName>
        <fullName evidence="2">histidine kinase</fullName>
        <ecNumber evidence="2">2.7.13.3</ecNumber>
    </recommendedName>
</protein>
<evidence type="ECO:0000256" key="6">
    <source>
        <dbReference type="PROSITE-ProRule" id="PRU00169"/>
    </source>
</evidence>
<dbReference type="InterPro" id="IPR001789">
    <property type="entry name" value="Sig_transdc_resp-reg_receiver"/>
</dbReference>
<evidence type="ECO:0000259" key="10">
    <source>
        <dbReference type="PROSITE" id="PS50110"/>
    </source>
</evidence>
<evidence type="ECO:0000256" key="2">
    <source>
        <dbReference type="ARBA" id="ARBA00012438"/>
    </source>
</evidence>
<dbReference type="SUPFAM" id="SSF55781">
    <property type="entry name" value="GAF domain-like"/>
    <property type="match status" value="1"/>
</dbReference>
<keyword evidence="12" id="KW-1185">Reference proteome</keyword>
<dbReference type="SMART" id="SM00387">
    <property type="entry name" value="HATPase_c"/>
    <property type="match status" value="1"/>
</dbReference>
<feature type="modified residue" description="4-aspartylphosphate" evidence="6">
    <location>
        <position position="811"/>
    </location>
</feature>
<dbReference type="SUPFAM" id="SSF52172">
    <property type="entry name" value="CheY-like"/>
    <property type="match status" value="1"/>
</dbReference>
<dbReference type="InterPro" id="IPR029016">
    <property type="entry name" value="GAF-like_dom_sf"/>
</dbReference>
<dbReference type="Pfam" id="PF02518">
    <property type="entry name" value="HATPase_c"/>
    <property type="match status" value="1"/>
</dbReference>
<keyword evidence="8" id="KW-0812">Transmembrane</keyword>
<dbReference type="InterPro" id="IPR036097">
    <property type="entry name" value="HisK_dim/P_sf"/>
</dbReference>
<dbReference type="InterPro" id="IPR036890">
    <property type="entry name" value="HATPase_C_sf"/>
</dbReference>
<evidence type="ECO:0000256" key="8">
    <source>
        <dbReference type="SAM" id="Phobius"/>
    </source>
</evidence>
<dbReference type="InterPro" id="IPR003018">
    <property type="entry name" value="GAF"/>
</dbReference>
<accession>A0ABN6F750</accession>
<dbReference type="SMART" id="SM00448">
    <property type="entry name" value="REC"/>
    <property type="match status" value="1"/>
</dbReference>
<reference evidence="11 12" key="1">
    <citation type="submission" date="2021-02" db="EMBL/GenBank/DDBJ databases">
        <title>Complete genome of Desulfoluna sp. strain ASN36.</title>
        <authorList>
            <person name="Takahashi A."/>
            <person name="Kojima H."/>
            <person name="Fukui M."/>
        </authorList>
    </citation>
    <scope>NUCLEOTIDE SEQUENCE [LARGE SCALE GENOMIC DNA]</scope>
    <source>
        <strain evidence="11 12">ASN36</strain>
    </source>
</reference>